<dbReference type="HOGENOM" id="CLU_076902_4_0_1"/>
<organism evidence="2 3">
    <name type="scientific">Verruconis gallopava</name>
    <dbReference type="NCBI Taxonomy" id="253628"/>
    <lineage>
        <taxon>Eukaryota</taxon>
        <taxon>Fungi</taxon>
        <taxon>Dikarya</taxon>
        <taxon>Ascomycota</taxon>
        <taxon>Pezizomycotina</taxon>
        <taxon>Dothideomycetes</taxon>
        <taxon>Pleosporomycetidae</taxon>
        <taxon>Venturiales</taxon>
        <taxon>Sympoventuriaceae</taxon>
        <taxon>Verruconis</taxon>
    </lineage>
</organism>
<dbReference type="InParanoid" id="A0A0D1Z3G2"/>
<name>A0A0D1Z3G2_9PEZI</name>
<dbReference type="PANTHER" id="PTHR10701:SF5">
    <property type="entry name" value="N-ALPHA-ACETYLTRANSFERASE 38, NATC AUXILIARY SUBUNIT"/>
    <property type="match status" value="1"/>
</dbReference>
<dbReference type="SMART" id="SM00651">
    <property type="entry name" value="Sm"/>
    <property type="match status" value="1"/>
</dbReference>
<dbReference type="InterPro" id="IPR034110">
    <property type="entry name" value="LSMD1_Sm"/>
</dbReference>
<dbReference type="VEuPathDB" id="FungiDB:PV09_01444"/>
<dbReference type="SUPFAM" id="SSF50182">
    <property type="entry name" value="Sm-like ribonucleoproteins"/>
    <property type="match status" value="1"/>
</dbReference>
<dbReference type="FunCoup" id="A0A0D1Z3G2">
    <property type="interactions" value="315"/>
</dbReference>
<evidence type="ECO:0000313" key="3">
    <source>
        <dbReference type="Proteomes" id="UP000053259"/>
    </source>
</evidence>
<dbReference type="InterPro" id="IPR001163">
    <property type="entry name" value="Sm_dom_euk/arc"/>
</dbReference>
<dbReference type="Gene3D" id="2.30.30.100">
    <property type="match status" value="1"/>
</dbReference>
<dbReference type="OrthoDB" id="368909at2759"/>
<dbReference type="GeneID" id="27309417"/>
<proteinExistence type="predicted"/>
<dbReference type="Proteomes" id="UP000053259">
    <property type="component" value="Unassembled WGS sequence"/>
</dbReference>
<evidence type="ECO:0000259" key="1">
    <source>
        <dbReference type="SMART" id="SM00651"/>
    </source>
</evidence>
<keyword evidence="3" id="KW-1185">Reference proteome</keyword>
<dbReference type="EMBL" id="KN847532">
    <property type="protein sequence ID" value="KIW07477.1"/>
    <property type="molecule type" value="Genomic_DNA"/>
</dbReference>
<dbReference type="GO" id="GO:0031417">
    <property type="term" value="C:NatC complex"/>
    <property type="evidence" value="ECO:0007669"/>
    <property type="project" value="InterPro"/>
</dbReference>
<evidence type="ECO:0000313" key="2">
    <source>
        <dbReference type="EMBL" id="KIW07477.1"/>
    </source>
</evidence>
<dbReference type="Pfam" id="PF01423">
    <property type="entry name" value="LSM"/>
    <property type="match status" value="1"/>
</dbReference>
<gene>
    <name evidence="2" type="ORF">PV09_01444</name>
</gene>
<dbReference type="RefSeq" id="XP_016217346.1">
    <property type="nucleotide sequence ID" value="XM_016354334.1"/>
</dbReference>
<dbReference type="CDD" id="cd06168">
    <property type="entry name" value="LSMD1"/>
    <property type="match status" value="1"/>
</dbReference>
<dbReference type="STRING" id="253628.A0A0D1Z3G2"/>
<dbReference type="InterPro" id="IPR050914">
    <property type="entry name" value="snRNP_SmB/NAA38-like"/>
</dbReference>
<dbReference type="InterPro" id="IPR010920">
    <property type="entry name" value="LSM_dom_sf"/>
</dbReference>
<accession>A0A0D1Z3G2</accession>
<dbReference type="PANTHER" id="PTHR10701">
    <property type="entry name" value="SMALL NUCLEAR RIBONUCLEOPROTEIN-ASSOCIATED PROTEIN B AND N"/>
    <property type="match status" value="1"/>
</dbReference>
<feature type="domain" description="Sm" evidence="1">
    <location>
        <begin position="11"/>
        <end position="96"/>
    </location>
</feature>
<reference evidence="2 3" key="1">
    <citation type="submission" date="2015-01" db="EMBL/GenBank/DDBJ databases">
        <title>The Genome Sequence of Ochroconis gallopava CBS43764.</title>
        <authorList>
            <consortium name="The Broad Institute Genomics Platform"/>
            <person name="Cuomo C."/>
            <person name="de Hoog S."/>
            <person name="Gorbushina A."/>
            <person name="Stielow B."/>
            <person name="Teixiera M."/>
            <person name="Abouelleil A."/>
            <person name="Chapman S.B."/>
            <person name="Priest M."/>
            <person name="Young S.K."/>
            <person name="Wortman J."/>
            <person name="Nusbaum C."/>
            <person name="Birren B."/>
        </authorList>
    </citation>
    <scope>NUCLEOTIDE SEQUENCE [LARGE SCALE GENOMIC DNA]</scope>
    <source>
        <strain evidence="2 3">CBS 43764</strain>
    </source>
</reference>
<dbReference type="AlphaFoldDB" id="A0A0D1Z3G2"/>
<sequence>MSSIEVEKATSLLSEYLGKTLRVHTDDKRIFVGQMKCTDRECNIILGLTQEYRPPAEDLVRDAAVRAGGTPLHMSYSHRFVGLVVVPGRHITKIELEEHITT</sequence>
<protein>
    <recommendedName>
        <fullName evidence="1">Sm domain-containing protein</fullName>
    </recommendedName>
</protein>